<organism evidence="5 6">
    <name type="scientific">Saccharobesus litoralis</name>
    <dbReference type="NCBI Taxonomy" id="2172099"/>
    <lineage>
        <taxon>Bacteria</taxon>
        <taxon>Pseudomonadati</taxon>
        <taxon>Pseudomonadota</taxon>
        <taxon>Gammaproteobacteria</taxon>
        <taxon>Alteromonadales</taxon>
        <taxon>Alteromonadaceae</taxon>
        <taxon>Saccharobesus</taxon>
    </lineage>
</organism>
<protein>
    <submittedName>
        <fullName evidence="5">Phosphate ABC transporter permease</fullName>
    </submittedName>
</protein>
<dbReference type="PANTHER" id="PTHR43695">
    <property type="entry name" value="PUTATIVE (AFU_ORTHOLOGUE AFUA_2G17250)-RELATED"/>
    <property type="match status" value="1"/>
</dbReference>
<dbReference type="InterPro" id="IPR036514">
    <property type="entry name" value="SGNH_hydro_sf"/>
</dbReference>
<feature type="domain" description="SGNH hydrolase-type esterase" evidence="4">
    <location>
        <begin position="30"/>
        <end position="205"/>
    </location>
</feature>
<dbReference type="InterPro" id="IPR013830">
    <property type="entry name" value="SGNH_hydro"/>
</dbReference>
<gene>
    <name evidence="5" type="ORF">C2869_22310</name>
</gene>
<dbReference type="EMBL" id="CP026605">
    <property type="protein sequence ID" value="AWB69236.1"/>
    <property type="molecule type" value="Genomic_DNA"/>
</dbReference>
<dbReference type="CDD" id="cd01821">
    <property type="entry name" value="Rhamnogalacturan_acetylesterase_like"/>
    <property type="match status" value="1"/>
</dbReference>
<evidence type="ECO:0000259" key="4">
    <source>
        <dbReference type="Pfam" id="PF13472"/>
    </source>
</evidence>
<dbReference type="Proteomes" id="UP000244441">
    <property type="component" value="Plasmid unnamed1"/>
</dbReference>
<evidence type="ECO:0000313" key="6">
    <source>
        <dbReference type="Proteomes" id="UP000244441"/>
    </source>
</evidence>
<sequence length="255" mass="29173">MKRIFLLVILGIGLMSLTSQSLALTIHLAGDSTMSIKDPKDYPETGWGVPFATFFADDVKVINYAKNGRSTRTFIEEGRWQTLMNNLQAGDYVFIQFGHNDESVKKKDRYTTPEQYKANLQRFIADVRQKQASPVLLSSITRRYFKKGVIQPTHPYVPIVRDIAQADPSLAFIDMEQVTRDYFNALGDELSAIRFMHIKANLHPNYPNGVRDDTHLNQFGAREVAQLVLLQLKNSQHPLSQKLRVVDPKHLKLHY</sequence>
<evidence type="ECO:0000256" key="1">
    <source>
        <dbReference type="ARBA" id="ARBA00008668"/>
    </source>
</evidence>
<keyword evidence="5" id="KW-0614">Plasmid</keyword>
<keyword evidence="6" id="KW-1185">Reference proteome</keyword>
<dbReference type="SUPFAM" id="SSF52266">
    <property type="entry name" value="SGNH hydrolase"/>
    <property type="match status" value="1"/>
</dbReference>
<dbReference type="GO" id="GO:0016788">
    <property type="term" value="F:hydrolase activity, acting on ester bonds"/>
    <property type="evidence" value="ECO:0007669"/>
    <property type="project" value="UniProtKB-ARBA"/>
</dbReference>
<dbReference type="KEGG" id="cate:C2869_22310"/>
<name>A0A2S0VYD7_9ALTE</name>
<dbReference type="AlphaFoldDB" id="A0A2S0VYD7"/>
<dbReference type="OrthoDB" id="191551at2"/>
<feature type="signal peptide" evidence="3">
    <location>
        <begin position="1"/>
        <end position="23"/>
    </location>
</feature>
<reference evidence="5 6" key="1">
    <citation type="submission" date="2018-01" db="EMBL/GenBank/DDBJ databases">
        <title>Genome sequence of a Cantenovulum-like bacteria.</title>
        <authorList>
            <person name="Tan W.R."/>
            <person name="Lau N.-S."/>
            <person name="Go F."/>
            <person name="Amirul A.-A.A."/>
        </authorList>
    </citation>
    <scope>NUCLEOTIDE SEQUENCE [LARGE SCALE GENOMIC DNA]</scope>
    <source>
        <strain evidence="5 6">CCB-QB4</strain>
        <plasmid evidence="6">Plasmid unnamed1</plasmid>
    </source>
</reference>
<keyword evidence="2" id="KW-0378">Hydrolase</keyword>
<proteinExistence type="inferred from homology"/>
<dbReference type="Pfam" id="PF13472">
    <property type="entry name" value="Lipase_GDSL_2"/>
    <property type="match status" value="1"/>
</dbReference>
<dbReference type="Gene3D" id="3.40.50.1110">
    <property type="entry name" value="SGNH hydrolase"/>
    <property type="match status" value="1"/>
</dbReference>
<evidence type="ECO:0000256" key="3">
    <source>
        <dbReference type="SAM" id="SignalP"/>
    </source>
</evidence>
<dbReference type="PANTHER" id="PTHR43695:SF1">
    <property type="entry name" value="RHAMNOGALACTURONAN ACETYLESTERASE"/>
    <property type="match status" value="1"/>
</dbReference>
<geneLocation type="plasmid" evidence="5">
    <name>unnamed1</name>
</geneLocation>
<accession>A0A2S0VYD7</accession>
<evidence type="ECO:0000313" key="5">
    <source>
        <dbReference type="EMBL" id="AWB69236.1"/>
    </source>
</evidence>
<dbReference type="InterPro" id="IPR037459">
    <property type="entry name" value="RhgT-like"/>
</dbReference>
<keyword evidence="3" id="KW-0732">Signal</keyword>
<evidence type="ECO:0000256" key="2">
    <source>
        <dbReference type="ARBA" id="ARBA00022801"/>
    </source>
</evidence>
<feature type="chain" id="PRO_5015490575" evidence="3">
    <location>
        <begin position="24"/>
        <end position="255"/>
    </location>
</feature>
<comment type="similarity">
    <text evidence="1">Belongs to the 'GDSL' lipolytic enzyme family.</text>
</comment>